<accession>A0AB37URR8</accession>
<dbReference type="Proteomes" id="UP000282574">
    <property type="component" value="Unassembled WGS sequence"/>
</dbReference>
<dbReference type="AlphaFoldDB" id="A0AB37URR8"/>
<protein>
    <recommendedName>
        <fullName evidence="3">Agenet-like domain-containing protein</fullName>
    </recommendedName>
</protein>
<dbReference type="RefSeq" id="WP_106168400.1">
    <property type="nucleotide sequence ID" value="NZ_JAVKZF010000005.1"/>
</dbReference>
<gene>
    <name evidence="1" type="ORF">DSM107010_05290</name>
</gene>
<sequence length="91" mass="10471">MNVTTIAFTSSTSEAPQYVFGDRVAVKDMCEPQYWATGRVVGLRIDEVYQPGWWYTVQLDLPNGFAEEYVQIDLIPEAQIPTLQEQWRLKA</sequence>
<dbReference type="EMBL" id="RSCK01000003">
    <property type="protein sequence ID" value="RUT14046.1"/>
    <property type="molecule type" value="Genomic_DNA"/>
</dbReference>
<keyword evidence="2" id="KW-1185">Reference proteome</keyword>
<evidence type="ECO:0000313" key="1">
    <source>
        <dbReference type="EMBL" id="RUT14046.1"/>
    </source>
</evidence>
<proteinExistence type="predicted"/>
<evidence type="ECO:0000313" key="2">
    <source>
        <dbReference type="Proteomes" id="UP000282574"/>
    </source>
</evidence>
<reference evidence="1 2" key="1">
    <citation type="journal article" date="2019" name="Genome Biol. Evol.">
        <title>Day and night: Metabolic profiles and evolutionary relationships of six axenic non-marine cyanobacteria.</title>
        <authorList>
            <person name="Will S.E."/>
            <person name="Henke P."/>
            <person name="Boedeker C."/>
            <person name="Huang S."/>
            <person name="Brinkmann H."/>
            <person name="Rohde M."/>
            <person name="Jarek M."/>
            <person name="Friedl T."/>
            <person name="Seufert S."/>
            <person name="Schumacher M."/>
            <person name="Overmann J."/>
            <person name="Neumann-Schaal M."/>
            <person name="Petersen J."/>
        </authorList>
    </citation>
    <scope>NUCLEOTIDE SEQUENCE [LARGE SCALE GENOMIC DNA]</scope>
    <source>
        <strain evidence="1 2">SAG 39.79</strain>
    </source>
</reference>
<name>A0AB37URR8_9CYAN</name>
<comment type="caution">
    <text evidence="1">The sequence shown here is derived from an EMBL/GenBank/DDBJ whole genome shotgun (WGS) entry which is preliminary data.</text>
</comment>
<evidence type="ECO:0008006" key="3">
    <source>
        <dbReference type="Google" id="ProtNLM"/>
    </source>
</evidence>
<organism evidence="1 2">
    <name type="scientific">Chroococcidiopsis cubana SAG 39.79</name>
    <dbReference type="NCBI Taxonomy" id="388085"/>
    <lineage>
        <taxon>Bacteria</taxon>
        <taxon>Bacillati</taxon>
        <taxon>Cyanobacteriota</taxon>
        <taxon>Cyanophyceae</taxon>
        <taxon>Chroococcidiopsidales</taxon>
        <taxon>Chroococcidiopsidaceae</taxon>
        <taxon>Chroococcidiopsis</taxon>
    </lineage>
</organism>